<dbReference type="Proteomes" id="UP000695562">
    <property type="component" value="Unassembled WGS sequence"/>
</dbReference>
<keyword evidence="5" id="KW-1185">Reference proteome</keyword>
<evidence type="ECO:0000313" key="4">
    <source>
        <dbReference type="EMBL" id="KAF2072209.1"/>
    </source>
</evidence>
<comment type="caution">
    <text evidence="4">The sequence shown here is derived from an EMBL/GenBank/DDBJ whole genome shotgun (WGS) entry which is preliminary data.</text>
</comment>
<sequence>MPPPIKTQEQPTGVQFQLPSAHGVQLKSVGSPAPPSRAPPSPLLHSNNNGAPSPLKSSPIASPTSSPGVPRRLPPQPNIVPPPINHMPPPPAINHMPPPPQSSINKISPNSSPAPVKRSPMPNPNNINQMPPPPPPISSPSYKSPALNGVNNMPPPPPPSFVNNSTASASSSSSTCNTSNINSLNLSGGFPPPPMVGVGSSPNLSSQPFLKPPAPIMPRSSSLDPKSMSQFLPNPALKRHSVENKRLSQDLNSMLVNRLQHGLSPPVSTPFYDQNILGSTSKAQELKEKRDTEEKDRRDRERVKKEKEDQDKKDKKEKKEKEEQDKKDKKKKEEQEKLEKKEKKKKEEAEKKEKKSLKSSNGMGGSGGIACTTIFNNTLPQIMELQREKFPEYSNLSFPAILKILADGILALDGPNTEGIFRITGTTSEVNRLKKQINEHDFSIDSTSDPHVLAGLLKLFLRELVEPVIPSELYYQCIKSRTKEDVSRIIATIPDVNKDLINYLMVFLKHVSNPAFAVKSKMDIDNIAMVFAPGLLRCPVVDPNMLLNTQYEKDFIKYLIELS</sequence>
<feature type="compositionally biased region" description="Polar residues" evidence="2">
    <location>
        <begin position="219"/>
        <end position="232"/>
    </location>
</feature>
<dbReference type="GO" id="GO:0005096">
    <property type="term" value="F:GTPase activator activity"/>
    <property type="evidence" value="ECO:0007669"/>
    <property type="project" value="UniProtKB-KW"/>
</dbReference>
<feature type="compositionally biased region" description="Basic and acidic residues" evidence="2">
    <location>
        <begin position="284"/>
        <end position="353"/>
    </location>
</feature>
<evidence type="ECO:0000256" key="1">
    <source>
        <dbReference type="ARBA" id="ARBA00022468"/>
    </source>
</evidence>
<dbReference type="OrthoDB" id="437889at2759"/>
<dbReference type="PROSITE" id="PS50238">
    <property type="entry name" value="RHOGAP"/>
    <property type="match status" value="1"/>
</dbReference>
<feature type="compositionally biased region" description="Low complexity" evidence="2">
    <location>
        <begin position="163"/>
        <end position="189"/>
    </location>
</feature>
<dbReference type="SUPFAM" id="SSF48350">
    <property type="entry name" value="GTPase activation domain, GAP"/>
    <property type="match status" value="1"/>
</dbReference>
<keyword evidence="1" id="KW-0343">GTPase activation</keyword>
<dbReference type="Gene3D" id="1.10.555.10">
    <property type="entry name" value="Rho GTPase activation protein"/>
    <property type="match status" value="1"/>
</dbReference>
<dbReference type="InterPro" id="IPR000198">
    <property type="entry name" value="RhoGAP_dom"/>
</dbReference>
<evidence type="ECO:0000313" key="5">
    <source>
        <dbReference type="Proteomes" id="UP000695562"/>
    </source>
</evidence>
<dbReference type="GO" id="GO:0005737">
    <property type="term" value="C:cytoplasm"/>
    <property type="evidence" value="ECO:0007669"/>
    <property type="project" value="TreeGrafter"/>
</dbReference>
<organism evidence="4 5">
    <name type="scientific">Polysphondylium violaceum</name>
    <dbReference type="NCBI Taxonomy" id="133409"/>
    <lineage>
        <taxon>Eukaryota</taxon>
        <taxon>Amoebozoa</taxon>
        <taxon>Evosea</taxon>
        <taxon>Eumycetozoa</taxon>
        <taxon>Dictyostelia</taxon>
        <taxon>Dictyosteliales</taxon>
        <taxon>Dictyosteliaceae</taxon>
        <taxon>Polysphondylium</taxon>
    </lineage>
</organism>
<dbReference type="AlphaFoldDB" id="A0A8J4V5X4"/>
<feature type="compositionally biased region" description="Polar residues" evidence="2">
    <location>
        <begin position="44"/>
        <end position="67"/>
    </location>
</feature>
<proteinExistence type="predicted"/>
<dbReference type="PANTHER" id="PTHR45876">
    <property type="entry name" value="FI04035P"/>
    <property type="match status" value="1"/>
</dbReference>
<accession>A0A8J4V5X4</accession>
<dbReference type="PANTHER" id="PTHR45876:SF11">
    <property type="entry name" value="GTPASE ACTIVATING PROTEIN HOMOLOG 3-RELATED"/>
    <property type="match status" value="1"/>
</dbReference>
<dbReference type="GO" id="GO:0007165">
    <property type="term" value="P:signal transduction"/>
    <property type="evidence" value="ECO:0007669"/>
    <property type="project" value="InterPro"/>
</dbReference>
<evidence type="ECO:0000256" key="2">
    <source>
        <dbReference type="SAM" id="MobiDB-lite"/>
    </source>
</evidence>
<gene>
    <name evidence="4" type="ORF">CYY_006475</name>
</gene>
<feature type="compositionally biased region" description="Low complexity" evidence="2">
    <location>
        <begin position="102"/>
        <end position="115"/>
    </location>
</feature>
<feature type="compositionally biased region" description="Pro residues" evidence="2">
    <location>
        <begin position="32"/>
        <end position="42"/>
    </location>
</feature>
<reference evidence="4" key="1">
    <citation type="submission" date="2020-01" db="EMBL/GenBank/DDBJ databases">
        <title>Development of genomics and gene disruption for Polysphondylium violaceum indicates a role for the polyketide synthase stlB in stalk morphogenesis.</title>
        <authorList>
            <person name="Narita B."/>
            <person name="Kawabe Y."/>
            <person name="Kin K."/>
            <person name="Saito T."/>
            <person name="Gibbs R."/>
            <person name="Kuspa A."/>
            <person name="Muzny D."/>
            <person name="Queller D."/>
            <person name="Richards S."/>
            <person name="Strassman J."/>
            <person name="Sucgang R."/>
            <person name="Worley K."/>
            <person name="Schaap P."/>
        </authorList>
    </citation>
    <scope>NUCLEOTIDE SEQUENCE</scope>
    <source>
        <strain evidence="4">QSvi11</strain>
    </source>
</reference>
<feature type="region of interest" description="Disordered" evidence="2">
    <location>
        <begin position="19"/>
        <end position="245"/>
    </location>
</feature>
<dbReference type="InterPro" id="IPR008936">
    <property type="entry name" value="Rho_GTPase_activation_prot"/>
</dbReference>
<protein>
    <recommendedName>
        <fullName evidence="3">Rho-GAP domain-containing protein</fullName>
    </recommendedName>
</protein>
<evidence type="ECO:0000259" key="3">
    <source>
        <dbReference type="PROSITE" id="PS50238"/>
    </source>
</evidence>
<dbReference type="SMART" id="SM00324">
    <property type="entry name" value="RhoGAP"/>
    <property type="match status" value="1"/>
</dbReference>
<dbReference type="EMBL" id="AJWJ01000300">
    <property type="protein sequence ID" value="KAF2072209.1"/>
    <property type="molecule type" value="Genomic_DNA"/>
</dbReference>
<dbReference type="Pfam" id="PF00620">
    <property type="entry name" value="RhoGAP"/>
    <property type="match status" value="1"/>
</dbReference>
<dbReference type="PRINTS" id="PR01217">
    <property type="entry name" value="PRICHEXTENSN"/>
</dbReference>
<name>A0A8J4V5X4_9MYCE</name>
<feature type="region of interest" description="Disordered" evidence="2">
    <location>
        <begin position="280"/>
        <end position="367"/>
    </location>
</feature>
<feature type="compositionally biased region" description="Pro residues" evidence="2">
    <location>
        <begin position="72"/>
        <end position="101"/>
    </location>
</feature>
<feature type="domain" description="Rho-GAP" evidence="3">
    <location>
        <begin position="383"/>
        <end position="563"/>
    </location>
</feature>